<dbReference type="Pfam" id="PF07949">
    <property type="entry name" value="YbbR"/>
    <property type="match status" value="3"/>
</dbReference>
<dbReference type="EMBL" id="CP001791">
    <property type="protein sequence ID" value="ADH97913.1"/>
    <property type="molecule type" value="Genomic_DNA"/>
</dbReference>
<dbReference type="Gene3D" id="2.170.120.40">
    <property type="entry name" value="YbbR-like domain"/>
    <property type="match status" value="2"/>
</dbReference>
<protein>
    <submittedName>
        <fullName evidence="2">YbbR family protein</fullName>
    </submittedName>
</protein>
<organism evidence="2 3">
    <name type="scientific">Bacillus selenitireducens (strain ATCC 700615 / DSM 15326 / MLS10)</name>
    <dbReference type="NCBI Taxonomy" id="439292"/>
    <lineage>
        <taxon>Bacteria</taxon>
        <taxon>Bacillati</taxon>
        <taxon>Bacillota</taxon>
        <taxon>Bacilli</taxon>
        <taxon>Bacillales</taxon>
        <taxon>Bacillaceae</taxon>
        <taxon>Salisediminibacterium</taxon>
    </lineage>
</organism>
<evidence type="ECO:0000256" key="1">
    <source>
        <dbReference type="SAM" id="MobiDB-lite"/>
    </source>
</evidence>
<dbReference type="InterPro" id="IPR012505">
    <property type="entry name" value="YbbR"/>
</dbReference>
<accession>D6XX56</accession>
<dbReference type="KEGG" id="bse:Bsel_0373"/>
<proteinExistence type="predicted"/>
<gene>
    <name evidence="2" type="ordered locus">Bsel_0373</name>
</gene>
<dbReference type="InterPro" id="IPR053154">
    <property type="entry name" value="c-di-AMP_regulator"/>
</dbReference>
<keyword evidence="3" id="KW-1185">Reference proteome</keyword>
<dbReference type="STRING" id="439292.Bsel_0373"/>
<feature type="compositionally biased region" description="Acidic residues" evidence="1">
    <location>
        <begin position="419"/>
        <end position="434"/>
    </location>
</feature>
<feature type="region of interest" description="Disordered" evidence="1">
    <location>
        <begin position="410"/>
        <end position="434"/>
    </location>
</feature>
<evidence type="ECO:0000313" key="3">
    <source>
        <dbReference type="Proteomes" id="UP000000271"/>
    </source>
</evidence>
<dbReference type="Gene3D" id="2.170.120.30">
    <property type="match status" value="2"/>
</dbReference>
<dbReference type="OrthoDB" id="2960905at2"/>
<evidence type="ECO:0000313" key="2">
    <source>
        <dbReference type="EMBL" id="ADH97913.1"/>
    </source>
</evidence>
<dbReference type="AlphaFoldDB" id="D6XX56"/>
<dbReference type="PANTHER" id="PTHR37804:SF1">
    <property type="entry name" value="CDAA REGULATORY PROTEIN CDAR"/>
    <property type="match status" value="1"/>
</dbReference>
<name>D6XX56_BACIE</name>
<dbReference type="RefSeq" id="WP_013171342.1">
    <property type="nucleotide sequence ID" value="NC_014219.1"/>
</dbReference>
<dbReference type="eggNOG" id="COG4856">
    <property type="taxonomic scope" value="Bacteria"/>
</dbReference>
<dbReference type="PANTHER" id="PTHR37804">
    <property type="entry name" value="CDAA REGULATORY PROTEIN CDAR"/>
    <property type="match status" value="1"/>
</dbReference>
<reference evidence="2" key="1">
    <citation type="submission" date="2009-10" db="EMBL/GenBank/DDBJ databases">
        <title>Complete sequence of Bacillus selenitireducens MLS10.</title>
        <authorList>
            <consortium name="US DOE Joint Genome Institute"/>
            <person name="Lucas S."/>
            <person name="Copeland A."/>
            <person name="Lapidus A."/>
            <person name="Glavina del Rio T."/>
            <person name="Dalin E."/>
            <person name="Tice H."/>
            <person name="Bruce D."/>
            <person name="Goodwin L."/>
            <person name="Pitluck S."/>
            <person name="Sims D."/>
            <person name="Brettin T."/>
            <person name="Detter J.C."/>
            <person name="Han C."/>
            <person name="Larimer F."/>
            <person name="Land M."/>
            <person name="Hauser L."/>
            <person name="Kyrpides N."/>
            <person name="Ovchinnikova G."/>
            <person name="Stolz J."/>
        </authorList>
    </citation>
    <scope>NUCLEOTIDE SEQUENCE [LARGE SCALE GENOMIC DNA]</scope>
    <source>
        <strain evidence="2">MLS10</strain>
    </source>
</reference>
<dbReference type="HOGENOM" id="CLU_039811_3_2_9"/>
<dbReference type="Proteomes" id="UP000000271">
    <property type="component" value="Chromosome"/>
</dbReference>
<sequence>MDKLFEKKWFIKVGSVAIAILLFLMVNSDGTTTTTGGLPGITDGSRVIEEAQLNVYYDDENYVLTEAPETVQATLRGPQNVLTFSQVTQGQQEFFVDLTDKEPGVHYERVQHRGFPADLSISIVPMTVRVVIQEQQTVSFPVEVDIENEGMIAEGYQVGEPVVDPSTVDVRAGIGIVEQIAGARASVNVEGADNDVSGSFPVVFVDGNGTELELTANPAAVDITVPITAPNKTVPVRIGREGELDEGLAIDDISFDPSEVTIYGPVDVINDISFIDLDPLDLSGLDGSVVTEKDVIVPQGVESVDPETVDVSVDVVEESERVFQDYEIIVENESDEQNVTFVEPDGGMFDLTVSGSDELLQRLERSDIQASIDVEDLEAGEHEVTVTFDGPQHLRFVDEGLTVVIEIGNGDITASNSETNDEEEEDETPESDSS</sequence>